<name>A0AAD7B427_9AGAR</name>
<accession>A0AAD7B427</accession>
<dbReference type="FunFam" id="3.90.79.10:FF:000019">
    <property type="entry name" value="Thiamin pyrophosphokinase, putative"/>
    <property type="match status" value="1"/>
</dbReference>
<sequence>MHSPLVIPARQDQKLSYLDLVNACNNTRIQHPSPIPTDFDAEELVALCLSDDPTSPIIGLLRPQIVRILAAENEAAGIKGQPAPWHGISTTGTESTRISFAPSIDTHSARSALMREMCERWSRAGLFPSIIGAKKWRDELYAVYRDPFGVHDYPKVNNPDSELLNFAFEMERAACALFGIVTYSVNMNMYQEYETSNGKKGLRMWIPTRAMTKSQWPGFLDNTVAGGIPSGISMLDALIKECGEEAKLDEVLCRRHLRPVGCVSYLFRTDQGWLQPEIEYMYDFRIPPTADPSSLPFKPEVLDGEVEFFELMQKSQIDTALRAGRFKPNCAIVLVDLFIRLGYITPDKEPDYFRIITGLHGGLDYERW</sequence>
<dbReference type="Proteomes" id="UP001221142">
    <property type="component" value="Unassembled WGS sequence"/>
</dbReference>
<evidence type="ECO:0000313" key="3">
    <source>
        <dbReference type="Proteomes" id="UP001221142"/>
    </source>
</evidence>
<protein>
    <submittedName>
        <fullName evidence="2">Nudix hydrolase 20</fullName>
    </submittedName>
</protein>
<dbReference type="PANTHER" id="PTHR13622:SF8">
    <property type="entry name" value="THIAMIN PYROPHOSPHOKINASE 1"/>
    <property type="match status" value="1"/>
</dbReference>
<dbReference type="Gene3D" id="3.90.79.10">
    <property type="entry name" value="Nucleoside Triphosphate Pyrophosphohydrolase"/>
    <property type="match status" value="1"/>
</dbReference>
<dbReference type="InterPro" id="IPR015797">
    <property type="entry name" value="NUDIX_hydrolase-like_dom_sf"/>
</dbReference>
<evidence type="ECO:0000259" key="1">
    <source>
        <dbReference type="PROSITE" id="PS51462"/>
    </source>
</evidence>
<feature type="domain" description="Nudix hydrolase" evidence="1">
    <location>
        <begin position="170"/>
        <end position="334"/>
    </location>
</feature>
<proteinExistence type="predicted"/>
<dbReference type="PANTHER" id="PTHR13622">
    <property type="entry name" value="THIAMIN PYROPHOSPHOKINASE"/>
    <property type="match status" value="1"/>
</dbReference>
<dbReference type="InterPro" id="IPR031804">
    <property type="entry name" value="DUF4743"/>
</dbReference>
<keyword evidence="3" id="KW-1185">Reference proteome</keyword>
<dbReference type="InterPro" id="IPR000086">
    <property type="entry name" value="NUDIX_hydrolase_dom"/>
</dbReference>
<organism evidence="2 3">
    <name type="scientific">Roridomyces roridus</name>
    <dbReference type="NCBI Taxonomy" id="1738132"/>
    <lineage>
        <taxon>Eukaryota</taxon>
        <taxon>Fungi</taxon>
        <taxon>Dikarya</taxon>
        <taxon>Basidiomycota</taxon>
        <taxon>Agaricomycotina</taxon>
        <taxon>Agaricomycetes</taxon>
        <taxon>Agaricomycetidae</taxon>
        <taxon>Agaricales</taxon>
        <taxon>Marasmiineae</taxon>
        <taxon>Mycenaceae</taxon>
        <taxon>Roridomyces</taxon>
    </lineage>
</organism>
<evidence type="ECO:0000313" key="2">
    <source>
        <dbReference type="EMBL" id="KAJ7609496.1"/>
    </source>
</evidence>
<reference evidence="2" key="1">
    <citation type="submission" date="2023-03" db="EMBL/GenBank/DDBJ databases">
        <title>Massive genome expansion in bonnet fungi (Mycena s.s.) driven by repeated elements and novel gene families across ecological guilds.</title>
        <authorList>
            <consortium name="Lawrence Berkeley National Laboratory"/>
            <person name="Harder C.B."/>
            <person name="Miyauchi S."/>
            <person name="Viragh M."/>
            <person name="Kuo A."/>
            <person name="Thoen E."/>
            <person name="Andreopoulos B."/>
            <person name="Lu D."/>
            <person name="Skrede I."/>
            <person name="Drula E."/>
            <person name="Henrissat B."/>
            <person name="Morin E."/>
            <person name="Kohler A."/>
            <person name="Barry K."/>
            <person name="LaButti K."/>
            <person name="Morin E."/>
            <person name="Salamov A."/>
            <person name="Lipzen A."/>
            <person name="Mereny Z."/>
            <person name="Hegedus B."/>
            <person name="Baldrian P."/>
            <person name="Stursova M."/>
            <person name="Weitz H."/>
            <person name="Taylor A."/>
            <person name="Grigoriev I.V."/>
            <person name="Nagy L.G."/>
            <person name="Martin F."/>
            <person name="Kauserud H."/>
        </authorList>
    </citation>
    <scope>NUCLEOTIDE SEQUENCE</scope>
    <source>
        <strain evidence="2">9284</strain>
    </source>
</reference>
<keyword evidence="2" id="KW-0378">Hydrolase</keyword>
<dbReference type="AlphaFoldDB" id="A0AAD7B427"/>
<dbReference type="GO" id="GO:0044715">
    <property type="term" value="F:8-oxo-dGDP phosphatase activity"/>
    <property type="evidence" value="ECO:0007669"/>
    <property type="project" value="UniProtKB-ARBA"/>
</dbReference>
<dbReference type="EMBL" id="JARKIF010000040">
    <property type="protein sequence ID" value="KAJ7609496.1"/>
    <property type="molecule type" value="Genomic_DNA"/>
</dbReference>
<comment type="caution">
    <text evidence="2">The sequence shown here is derived from an EMBL/GenBank/DDBJ whole genome shotgun (WGS) entry which is preliminary data.</text>
</comment>
<dbReference type="CDD" id="cd03676">
    <property type="entry name" value="NUDIX_Tnr3_like"/>
    <property type="match status" value="1"/>
</dbReference>
<gene>
    <name evidence="2" type="ORF">FB45DRAFT_944571</name>
</gene>
<dbReference type="SUPFAM" id="SSF55811">
    <property type="entry name" value="Nudix"/>
    <property type="match status" value="1"/>
</dbReference>
<dbReference type="PROSITE" id="PS51462">
    <property type="entry name" value="NUDIX"/>
    <property type="match status" value="1"/>
</dbReference>
<dbReference type="Pfam" id="PF15916">
    <property type="entry name" value="DUF4743"/>
    <property type="match status" value="1"/>
</dbReference>